<dbReference type="InterPro" id="IPR014001">
    <property type="entry name" value="Helicase_ATP-bd"/>
</dbReference>
<keyword evidence="2" id="KW-0378">Hydrolase</keyword>
<dbReference type="GO" id="GO:0003723">
    <property type="term" value="F:RNA binding"/>
    <property type="evidence" value="ECO:0007669"/>
    <property type="project" value="TreeGrafter"/>
</dbReference>
<dbReference type="GO" id="GO:0016787">
    <property type="term" value="F:hydrolase activity"/>
    <property type="evidence" value="ECO:0007669"/>
    <property type="project" value="UniProtKB-KW"/>
</dbReference>
<evidence type="ECO:0000313" key="9">
    <source>
        <dbReference type="Proteomes" id="UP001642409"/>
    </source>
</evidence>
<sequence>MDQLCQIDRLLQQAKLSISIPIQNKLAVKILQKYNENTNISSQQLKNEIFSESGQEAIDLCSKILNQLKNQDLKTVVDRTLQRIKSKQQQNSQQQPKQKIKLTLNLQNTPKIQMQLNMSLPISQFEKQLLQSINQNQVTIVTAETGSGKSTQLPQLLLKYKYTEDLKIIITQPRRISCVQLAQRVQYELQQVPLLQSSVGYKVRFESTATEKTKVHFLTDGMLLQEAQNGFVQFMNTVNYLIIDEAHEHSVNTDLILGLFKENITQIKTKIIITSASIQTNFFTQFFGQGHVISVPGKLYNIETVFSKKTNNFDERIQNGLCTIRDFLLMKAQKASPFNPKYDGNILFFLPGVEEINQCIEEVTLLVEQLNLQIQLLPLHSRISLQQQNMVFGNEQKIVFATNIAETSVTLPNCTCVIDSGLVKLLQYIPLQHCDVLKTQNIDRSSFIQRKGRCGRVRDGIYYFCGSQEDYSEFLDQNLPEIARIQPDNVILQLIKVRGPSTVGDIQNFQLPYRIPPSYINNGLKRLQRLYLIKQETDLLCLTKLGKQTQSFQVDIQMGLCLNRAQKYGQLAQMSKAAALISSGFQLFLREETSDFITAIKTVDDVLDKKSPYNHQQSQYIKLSYEQLSKEHHDSEIDNFIIQKCLAVGFQDNIAEFSDSDRCYYRIDTLKHEQVQIKRKTTQFQFKTQNTDDQLYIHPGSELFKQTPKPRYVLFGSLLETKKKYMMYCAEVQIEVVKQAIREFQVEQKQTFDKR</sequence>
<protein>
    <submittedName>
        <fullName evidence="7">Pre-mRNA-splicing factor ATP-dependent RNA helicase</fullName>
    </submittedName>
    <submittedName>
        <fullName evidence="8">Pre-mRNA-splicing_factor ATP-dependent RNA helicase</fullName>
    </submittedName>
</protein>
<organism evidence="7">
    <name type="scientific">Hexamita inflata</name>
    <dbReference type="NCBI Taxonomy" id="28002"/>
    <lineage>
        <taxon>Eukaryota</taxon>
        <taxon>Metamonada</taxon>
        <taxon>Diplomonadida</taxon>
        <taxon>Hexamitidae</taxon>
        <taxon>Hexamitinae</taxon>
        <taxon>Hexamita</taxon>
    </lineage>
</organism>
<dbReference type="PROSITE" id="PS51194">
    <property type="entry name" value="HELICASE_CTER"/>
    <property type="match status" value="1"/>
</dbReference>
<dbReference type="Proteomes" id="UP001642409">
    <property type="component" value="Unassembled WGS sequence"/>
</dbReference>
<evidence type="ECO:0000259" key="6">
    <source>
        <dbReference type="PROSITE" id="PS51194"/>
    </source>
</evidence>
<dbReference type="SMART" id="SM00487">
    <property type="entry name" value="DEXDc"/>
    <property type="match status" value="1"/>
</dbReference>
<dbReference type="AlphaFoldDB" id="A0AA86NML8"/>
<proteinExistence type="predicted"/>
<evidence type="ECO:0000256" key="4">
    <source>
        <dbReference type="ARBA" id="ARBA00022840"/>
    </source>
</evidence>
<dbReference type="CDD" id="cd18791">
    <property type="entry name" value="SF2_C_RHA"/>
    <property type="match status" value="1"/>
</dbReference>
<keyword evidence="3 7" id="KW-0347">Helicase</keyword>
<reference evidence="8 9" key="2">
    <citation type="submission" date="2024-07" db="EMBL/GenBank/DDBJ databases">
        <authorList>
            <person name="Akdeniz Z."/>
        </authorList>
    </citation>
    <scope>NUCLEOTIDE SEQUENCE [LARGE SCALE GENOMIC DNA]</scope>
</reference>
<dbReference type="GO" id="GO:0004386">
    <property type="term" value="F:helicase activity"/>
    <property type="evidence" value="ECO:0007669"/>
    <property type="project" value="UniProtKB-KW"/>
</dbReference>
<dbReference type="Pfam" id="PF07717">
    <property type="entry name" value="OB_NTP_bind"/>
    <property type="match status" value="1"/>
</dbReference>
<dbReference type="Pfam" id="PF00271">
    <property type="entry name" value="Helicase_C"/>
    <property type="match status" value="1"/>
</dbReference>
<dbReference type="SMART" id="SM00490">
    <property type="entry name" value="HELICc"/>
    <property type="match status" value="1"/>
</dbReference>
<dbReference type="PROSITE" id="PS51192">
    <property type="entry name" value="HELICASE_ATP_BIND_1"/>
    <property type="match status" value="1"/>
</dbReference>
<accession>A0AA86NML8</accession>
<dbReference type="InterPro" id="IPR011709">
    <property type="entry name" value="DEAD-box_helicase_OB_fold"/>
</dbReference>
<comment type="caution">
    <text evidence="7">The sequence shown here is derived from an EMBL/GenBank/DDBJ whole genome shotgun (WGS) entry which is preliminary data.</text>
</comment>
<keyword evidence="9" id="KW-1185">Reference proteome</keyword>
<dbReference type="EMBL" id="CATOUU010000232">
    <property type="protein sequence ID" value="CAI9921768.1"/>
    <property type="molecule type" value="Genomic_DNA"/>
</dbReference>
<dbReference type="CDD" id="cd17917">
    <property type="entry name" value="DEXHc_RHA-like"/>
    <property type="match status" value="1"/>
</dbReference>
<evidence type="ECO:0000256" key="2">
    <source>
        <dbReference type="ARBA" id="ARBA00022801"/>
    </source>
</evidence>
<dbReference type="EMBL" id="CAXDID020000460">
    <property type="protein sequence ID" value="CAL6093818.1"/>
    <property type="molecule type" value="Genomic_DNA"/>
</dbReference>
<dbReference type="PANTHER" id="PTHR18934:SF91">
    <property type="entry name" value="PRE-MRNA-SPLICING FACTOR ATP-DEPENDENT RNA HELICASE PRP16"/>
    <property type="match status" value="1"/>
</dbReference>
<evidence type="ECO:0000256" key="1">
    <source>
        <dbReference type="ARBA" id="ARBA00022741"/>
    </source>
</evidence>
<dbReference type="InterPro" id="IPR001650">
    <property type="entry name" value="Helicase_C-like"/>
</dbReference>
<feature type="domain" description="Helicase C-terminal" evidence="6">
    <location>
        <begin position="323"/>
        <end position="498"/>
    </location>
</feature>
<dbReference type="GO" id="GO:0005524">
    <property type="term" value="F:ATP binding"/>
    <property type="evidence" value="ECO:0007669"/>
    <property type="project" value="UniProtKB-KW"/>
</dbReference>
<evidence type="ECO:0000313" key="7">
    <source>
        <dbReference type="EMBL" id="CAI9921768.1"/>
    </source>
</evidence>
<evidence type="ECO:0000313" key="8">
    <source>
        <dbReference type="EMBL" id="CAL6093818.1"/>
    </source>
</evidence>
<dbReference type="SUPFAM" id="SSF52540">
    <property type="entry name" value="P-loop containing nucleoside triphosphate hydrolases"/>
    <property type="match status" value="1"/>
</dbReference>
<gene>
    <name evidence="8" type="ORF">HINF_LOCUS67175</name>
    <name evidence="7" type="ORF">HINF_LOCUS9413</name>
</gene>
<name>A0AA86NML8_9EUKA</name>
<dbReference type="PANTHER" id="PTHR18934">
    <property type="entry name" value="ATP-DEPENDENT RNA HELICASE"/>
    <property type="match status" value="1"/>
</dbReference>
<reference evidence="7" key="1">
    <citation type="submission" date="2023-06" db="EMBL/GenBank/DDBJ databases">
        <authorList>
            <person name="Kurt Z."/>
        </authorList>
    </citation>
    <scope>NUCLEOTIDE SEQUENCE</scope>
</reference>
<dbReference type="Pfam" id="PF00270">
    <property type="entry name" value="DEAD"/>
    <property type="match status" value="1"/>
</dbReference>
<dbReference type="InterPro" id="IPR011545">
    <property type="entry name" value="DEAD/DEAH_box_helicase_dom"/>
</dbReference>
<keyword evidence="4" id="KW-0067">ATP-binding</keyword>
<evidence type="ECO:0000259" key="5">
    <source>
        <dbReference type="PROSITE" id="PS51192"/>
    </source>
</evidence>
<dbReference type="InterPro" id="IPR027417">
    <property type="entry name" value="P-loop_NTPase"/>
</dbReference>
<keyword evidence="1" id="KW-0547">Nucleotide-binding</keyword>
<dbReference type="Gene3D" id="3.40.50.300">
    <property type="entry name" value="P-loop containing nucleotide triphosphate hydrolases"/>
    <property type="match status" value="2"/>
</dbReference>
<evidence type="ECO:0000256" key="3">
    <source>
        <dbReference type="ARBA" id="ARBA00022806"/>
    </source>
</evidence>
<feature type="domain" description="Helicase ATP-binding" evidence="5">
    <location>
        <begin position="130"/>
        <end position="296"/>
    </location>
</feature>